<feature type="region of interest" description="Disordered" evidence="1">
    <location>
        <begin position="1"/>
        <end position="37"/>
    </location>
</feature>
<evidence type="ECO:0000313" key="3">
    <source>
        <dbReference type="WBParaSite" id="PSAMB.scaffold5103size12650.g25917.t1"/>
    </source>
</evidence>
<dbReference type="WBParaSite" id="PSAMB.scaffold5103size12650.g25917.t1">
    <property type="protein sequence ID" value="PSAMB.scaffold5103size12650.g25917.t1"/>
    <property type="gene ID" value="PSAMB.scaffold5103size12650.g25917"/>
</dbReference>
<keyword evidence="2" id="KW-1185">Reference proteome</keyword>
<dbReference type="AlphaFoldDB" id="A0A914WWJ3"/>
<proteinExistence type="predicted"/>
<feature type="compositionally biased region" description="Basic and acidic residues" evidence="1">
    <location>
        <begin position="18"/>
        <end position="29"/>
    </location>
</feature>
<evidence type="ECO:0000256" key="1">
    <source>
        <dbReference type="SAM" id="MobiDB-lite"/>
    </source>
</evidence>
<reference evidence="3" key="1">
    <citation type="submission" date="2022-11" db="UniProtKB">
        <authorList>
            <consortium name="WormBaseParasite"/>
        </authorList>
    </citation>
    <scope>IDENTIFICATION</scope>
</reference>
<evidence type="ECO:0000313" key="2">
    <source>
        <dbReference type="Proteomes" id="UP000887566"/>
    </source>
</evidence>
<name>A0A914WWJ3_9BILA</name>
<dbReference type="Proteomes" id="UP000887566">
    <property type="component" value="Unplaced"/>
</dbReference>
<accession>A0A914WWJ3</accession>
<feature type="region of interest" description="Disordered" evidence="1">
    <location>
        <begin position="58"/>
        <end position="84"/>
    </location>
</feature>
<organism evidence="2 3">
    <name type="scientific">Plectus sambesii</name>
    <dbReference type="NCBI Taxonomy" id="2011161"/>
    <lineage>
        <taxon>Eukaryota</taxon>
        <taxon>Metazoa</taxon>
        <taxon>Ecdysozoa</taxon>
        <taxon>Nematoda</taxon>
        <taxon>Chromadorea</taxon>
        <taxon>Plectida</taxon>
        <taxon>Plectina</taxon>
        <taxon>Plectoidea</taxon>
        <taxon>Plectidae</taxon>
        <taxon>Plectus</taxon>
    </lineage>
</organism>
<protein>
    <submittedName>
        <fullName evidence="3">Uncharacterized protein</fullName>
    </submittedName>
</protein>
<sequence length="105" mass="11551">MMSWWRRANGGKKATIAADHHMQRVESRQRSAGVGWEEGREPGAAYVVARRHKQWPRPMRAVGGGRIGSVASPAPPGNAEPIRRPRRVCTAGGDSCRPVFCCTCR</sequence>